<dbReference type="Gene3D" id="1.10.10.10">
    <property type="entry name" value="Winged helix-like DNA-binding domain superfamily/Winged helix DNA-binding domain"/>
    <property type="match status" value="1"/>
</dbReference>
<dbReference type="Proteomes" id="UP000075737">
    <property type="component" value="Unassembled WGS sequence"/>
</dbReference>
<dbReference type="InterPro" id="IPR011990">
    <property type="entry name" value="TPR-like_helical_dom_sf"/>
</dbReference>
<dbReference type="SMART" id="SM00862">
    <property type="entry name" value="Trans_reg_C"/>
    <property type="match status" value="1"/>
</dbReference>
<comment type="caution">
    <text evidence="4">The sequence shown here is derived from an EMBL/GenBank/DDBJ whole genome shotgun (WGS) entry which is preliminary data.</text>
</comment>
<gene>
    <name evidence="4" type="ORF">ATZ99_15320</name>
</gene>
<dbReference type="GO" id="GO:0006355">
    <property type="term" value="P:regulation of DNA-templated transcription"/>
    <property type="evidence" value="ECO:0007669"/>
    <property type="project" value="InterPro"/>
</dbReference>
<dbReference type="GO" id="GO:0000160">
    <property type="term" value="P:phosphorelay signal transduction system"/>
    <property type="evidence" value="ECO:0007669"/>
    <property type="project" value="InterPro"/>
</dbReference>
<keyword evidence="2" id="KW-0238">DNA-binding</keyword>
<evidence type="ECO:0000313" key="5">
    <source>
        <dbReference type="Proteomes" id="UP000075737"/>
    </source>
</evidence>
<protein>
    <recommendedName>
        <fullName evidence="3">OmpR/PhoB-type domain-containing protein</fullName>
    </recommendedName>
</protein>
<feature type="domain" description="OmpR/PhoB-type" evidence="3">
    <location>
        <begin position="25"/>
        <end position="101"/>
    </location>
</feature>
<dbReference type="InterPro" id="IPR001867">
    <property type="entry name" value="OmpR/PhoB-type_DNA-bd"/>
</dbReference>
<accession>A0A162MEP0</accession>
<dbReference type="PANTHER" id="PTHR35807">
    <property type="entry name" value="TRANSCRIPTIONAL REGULATOR REDD-RELATED"/>
    <property type="match status" value="1"/>
</dbReference>
<dbReference type="SUPFAM" id="SSF46894">
    <property type="entry name" value="C-terminal effector domain of the bipartite response regulators"/>
    <property type="match status" value="1"/>
</dbReference>
<dbReference type="Gene3D" id="1.25.40.10">
    <property type="entry name" value="Tetratricopeptide repeat domain"/>
    <property type="match status" value="1"/>
</dbReference>
<evidence type="ECO:0000256" key="2">
    <source>
        <dbReference type="ARBA" id="ARBA00023125"/>
    </source>
</evidence>
<evidence type="ECO:0000313" key="4">
    <source>
        <dbReference type="EMBL" id="KYO65496.1"/>
    </source>
</evidence>
<proteinExistence type="inferred from homology"/>
<name>A0A162MEP0_9FIRM</name>
<dbReference type="EMBL" id="LOHZ01000033">
    <property type="protein sequence ID" value="KYO65496.1"/>
    <property type="molecule type" value="Genomic_DNA"/>
</dbReference>
<dbReference type="STRING" id="520767.ATZ99_15320"/>
<dbReference type="InterPro" id="IPR016032">
    <property type="entry name" value="Sig_transdc_resp-reg_C-effctor"/>
</dbReference>
<keyword evidence="5" id="KW-1185">Reference proteome</keyword>
<dbReference type="GO" id="GO:0003677">
    <property type="term" value="F:DNA binding"/>
    <property type="evidence" value="ECO:0007669"/>
    <property type="project" value="UniProtKB-KW"/>
</dbReference>
<evidence type="ECO:0000259" key="3">
    <source>
        <dbReference type="SMART" id="SM00862"/>
    </source>
</evidence>
<dbReference type="InterPro" id="IPR051677">
    <property type="entry name" value="AfsR-DnrI-RedD_regulator"/>
</dbReference>
<comment type="similarity">
    <text evidence="1">Belongs to the AfsR/DnrI/RedD regulatory family.</text>
</comment>
<dbReference type="Pfam" id="PF00486">
    <property type="entry name" value="Trans_reg_C"/>
    <property type="match status" value="1"/>
</dbReference>
<evidence type="ECO:0000256" key="1">
    <source>
        <dbReference type="ARBA" id="ARBA00005820"/>
    </source>
</evidence>
<dbReference type="Pfam" id="PF03704">
    <property type="entry name" value="BTAD"/>
    <property type="match status" value="1"/>
</dbReference>
<sequence length="400" mass="47000">MENPTIKVQMFGGFSISFEDKVVLNDEVRHKKEMSLLKIFLSNRKKCFTKNELIEILYKDSEIKDPVNALKVIIHRLRKMLIEAGLPGKEWIIFDKGRYCWNNIIPCEIDSENFEEILSEASKKDYPLEKRIELYKKAAELYKGDFLASSEIEDWIIFSSIRYQNLYINCIKTLYNLLSYLNEYEALLNILEKAINVLKYSEEIHIYYVKCLIKLKRFNEAREYFTTVTNLFFNELGMNVTQGFRELYLEISNEMAEKEYNIEDVVKILKQNDEPNAYYCNLLSFIENCKILLRATVRSKTNAHIISFTIMETQGAAKDEKEIIKYMKVLREIIGKNLRMGDIYTQVGQNRILIMILGAKLGNCYAIVERIKKEFHKMYKGKGLKIEGKILPARDFESIL</sequence>
<reference evidence="4 5" key="1">
    <citation type="submission" date="2015-12" db="EMBL/GenBank/DDBJ databases">
        <title>Draft genome of Thermovenabulum gondwanense isolated from a red thermophilic microbial mat colonisisng an outflow channel of a bore well.</title>
        <authorList>
            <person name="Patel B.K."/>
        </authorList>
    </citation>
    <scope>NUCLEOTIDE SEQUENCE [LARGE SCALE GENOMIC DNA]</scope>
    <source>
        <strain evidence="4 5">R270</strain>
    </source>
</reference>
<dbReference type="OrthoDB" id="142950at2"/>
<dbReference type="SUPFAM" id="SSF48452">
    <property type="entry name" value="TPR-like"/>
    <property type="match status" value="1"/>
</dbReference>
<dbReference type="InterPro" id="IPR036388">
    <property type="entry name" value="WH-like_DNA-bd_sf"/>
</dbReference>
<dbReference type="InterPro" id="IPR005158">
    <property type="entry name" value="BTAD"/>
</dbReference>
<organism evidence="4 5">
    <name type="scientific">Thermovenabulum gondwanense</name>
    <dbReference type="NCBI Taxonomy" id="520767"/>
    <lineage>
        <taxon>Bacteria</taxon>
        <taxon>Bacillati</taxon>
        <taxon>Bacillota</taxon>
        <taxon>Clostridia</taxon>
        <taxon>Thermosediminibacterales</taxon>
        <taxon>Thermosediminibacteraceae</taxon>
        <taxon>Thermovenabulum</taxon>
    </lineage>
</organism>
<dbReference type="AlphaFoldDB" id="A0A162MEP0"/>